<evidence type="ECO:0000256" key="7">
    <source>
        <dbReference type="ARBA" id="ARBA00023125"/>
    </source>
</evidence>
<dbReference type="SUPFAM" id="SSF46689">
    <property type="entry name" value="Homeodomain-like"/>
    <property type="match status" value="1"/>
</dbReference>
<dbReference type="InterPro" id="IPR018060">
    <property type="entry name" value="HTH_AraC"/>
</dbReference>
<keyword evidence="3" id="KW-0963">Cytoplasm</keyword>
<dbReference type="Gene3D" id="1.10.10.60">
    <property type="entry name" value="Homeodomain-like"/>
    <property type="match status" value="2"/>
</dbReference>
<keyword evidence="6" id="KW-0805">Transcription regulation</keyword>
<evidence type="ECO:0000256" key="2">
    <source>
        <dbReference type="ARBA" id="ARBA00018672"/>
    </source>
</evidence>
<dbReference type="InterPro" id="IPR018062">
    <property type="entry name" value="HTH_AraC-typ_CS"/>
</dbReference>
<dbReference type="EMBL" id="MCGI01000002">
    <property type="protein sequence ID" value="ODM11451.1"/>
    <property type="molecule type" value="Genomic_DNA"/>
</dbReference>
<gene>
    <name evidence="13" type="ORF">BEH84_02060</name>
</gene>
<feature type="domain" description="HTH araC/xylS-type" evidence="11">
    <location>
        <begin position="376"/>
        <end position="474"/>
    </location>
</feature>
<dbReference type="CDD" id="cd17536">
    <property type="entry name" value="REC_YesN-like"/>
    <property type="match status" value="1"/>
</dbReference>
<dbReference type="PROSITE" id="PS01124">
    <property type="entry name" value="HTH_ARAC_FAMILY_2"/>
    <property type="match status" value="1"/>
</dbReference>
<dbReference type="Gene3D" id="3.40.50.2300">
    <property type="match status" value="1"/>
</dbReference>
<protein>
    <recommendedName>
        <fullName evidence="2">Stage 0 sporulation protein A homolog</fullName>
    </recommendedName>
</protein>
<evidence type="ECO:0000259" key="11">
    <source>
        <dbReference type="PROSITE" id="PS01124"/>
    </source>
</evidence>
<evidence type="ECO:0000256" key="9">
    <source>
        <dbReference type="ARBA" id="ARBA00024867"/>
    </source>
</evidence>
<feature type="modified residue" description="4-aspartylphosphate" evidence="10">
    <location>
        <position position="55"/>
    </location>
</feature>
<evidence type="ECO:0000256" key="6">
    <source>
        <dbReference type="ARBA" id="ARBA00023015"/>
    </source>
</evidence>
<evidence type="ECO:0000313" key="13">
    <source>
        <dbReference type="EMBL" id="ODM11451.1"/>
    </source>
</evidence>
<comment type="function">
    <text evidence="9">May play the central regulatory role in sporulation. It may be an element of the effector pathway responsible for the activation of sporulation genes in response to nutritional stress. Spo0A may act in concert with spo0H (a sigma factor) to control the expression of some genes that are critical to the sporulation process.</text>
</comment>
<dbReference type="PANTHER" id="PTHR42713">
    <property type="entry name" value="HISTIDINE KINASE-RELATED"/>
    <property type="match status" value="1"/>
</dbReference>
<dbReference type="AlphaFoldDB" id="A0A1E3ASG7"/>
<evidence type="ECO:0000259" key="12">
    <source>
        <dbReference type="PROSITE" id="PS50110"/>
    </source>
</evidence>
<dbReference type="PROSITE" id="PS00041">
    <property type="entry name" value="HTH_ARAC_FAMILY_1"/>
    <property type="match status" value="1"/>
</dbReference>
<keyword evidence="7" id="KW-0238">DNA-binding</keyword>
<dbReference type="SMART" id="SM00448">
    <property type="entry name" value="REC"/>
    <property type="match status" value="1"/>
</dbReference>
<evidence type="ECO:0000256" key="8">
    <source>
        <dbReference type="ARBA" id="ARBA00023163"/>
    </source>
</evidence>
<keyword evidence="5" id="KW-0902">Two-component regulatory system</keyword>
<accession>A0A1E3ASG7</accession>
<dbReference type="SMART" id="SM00342">
    <property type="entry name" value="HTH_ARAC"/>
    <property type="match status" value="1"/>
</dbReference>
<dbReference type="GO" id="GO:0003700">
    <property type="term" value="F:DNA-binding transcription factor activity"/>
    <property type="evidence" value="ECO:0007669"/>
    <property type="project" value="InterPro"/>
</dbReference>
<dbReference type="SUPFAM" id="SSF52172">
    <property type="entry name" value="CheY-like"/>
    <property type="match status" value="1"/>
</dbReference>
<evidence type="ECO:0000256" key="1">
    <source>
        <dbReference type="ARBA" id="ARBA00004496"/>
    </source>
</evidence>
<dbReference type="InterPro" id="IPR051552">
    <property type="entry name" value="HptR"/>
</dbReference>
<sequence length="482" mass="56070">MYKILIADDERWVLLGIKQLLEKINLPFQVVGMAENGIEALEMLVELQPDVLITDIRMPGMDGLELMEKMNACEIDSKVIFLSGYAEFDYVQKAIHLGALDYLLKPIDENRLKSVLDAVLDRLYKEQDDDSKLLYLEKVFNVQADCFYRKSDSGDESLQLVYQCMSLLLEEEWDGEKNGLMEQNHFFYFTLSREKNRIVVFLKYPEKLKQKGVLKLIRDIFPGIRAIGFSGKSYNGDNLIELMEESNIALCTEDFCYGHGEMDFSKNREIGRKKLKEYLCYMNQALEDKNINQLRILFHELEKEMKEGRVYIDQLALLYNQLAIKLNTEGAAFEYFNYYQIDIQFSGIEKFFEYVKQEVENSFQEEGYVTNSLLYSIVMKVKSESIDNTIALGELAEEFGVSRGYLSNILKKELGMPFSEYLIGKRIQKAKELLLDDKLSIEEIAEKVGYNDYFYFIKAFKKNTGTSPSKYRKSILEKILPN</sequence>
<dbReference type="InterPro" id="IPR020449">
    <property type="entry name" value="Tscrpt_reg_AraC-type_HTH"/>
</dbReference>
<proteinExistence type="predicted"/>
<dbReference type="PRINTS" id="PR00032">
    <property type="entry name" value="HTHARAC"/>
</dbReference>
<organism evidence="13 14">
    <name type="scientific">Eisenbergiella tayi</name>
    <dbReference type="NCBI Taxonomy" id="1432052"/>
    <lineage>
        <taxon>Bacteria</taxon>
        <taxon>Bacillati</taxon>
        <taxon>Bacillota</taxon>
        <taxon>Clostridia</taxon>
        <taxon>Lachnospirales</taxon>
        <taxon>Lachnospiraceae</taxon>
        <taxon>Eisenbergiella</taxon>
    </lineage>
</organism>
<evidence type="ECO:0000256" key="3">
    <source>
        <dbReference type="ARBA" id="ARBA00022490"/>
    </source>
</evidence>
<reference evidence="13 14" key="1">
    <citation type="submission" date="2016-07" db="EMBL/GenBank/DDBJ databases">
        <title>Characterization of isolates of Eisenbergiella tayi derived from blood cultures, using whole genome sequencing.</title>
        <authorList>
            <person name="Burdz T."/>
            <person name="Wiebe D."/>
            <person name="Huynh C."/>
            <person name="Bernard K."/>
        </authorList>
    </citation>
    <scope>NUCLEOTIDE SEQUENCE [LARGE SCALE GENOMIC DNA]</scope>
    <source>
        <strain evidence="13 14">NML 120489</strain>
    </source>
</reference>
<dbReference type="PANTHER" id="PTHR42713:SF3">
    <property type="entry name" value="TRANSCRIPTIONAL REGULATORY PROTEIN HPTR"/>
    <property type="match status" value="1"/>
</dbReference>
<keyword evidence="4 10" id="KW-0597">Phosphoprotein</keyword>
<dbReference type="Pfam" id="PF00072">
    <property type="entry name" value="Response_reg"/>
    <property type="match status" value="1"/>
</dbReference>
<feature type="domain" description="Response regulatory" evidence="12">
    <location>
        <begin position="3"/>
        <end position="120"/>
    </location>
</feature>
<comment type="subcellular location">
    <subcellularLocation>
        <location evidence="1">Cytoplasm</location>
    </subcellularLocation>
</comment>
<evidence type="ECO:0000256" key="5">
    <source>
        <dbReference type="ARBA" id="ARBA00023012"/>
    </source>
</evidence>
<dbReference type="GeneID" id="93305036"/>
<dbReference type="RefSeq" id="WP_069156746.1">
    <property type="nucleotide sequence ID" value="NZ_JBKXXQ010000051.1"/>
</dbReference>
<dbReference type="Pfam" id="PF12833">
    <property type="entry name" value="HTH_18"/>
    <property type="match status" value="1"/>
</dbReference>
<dbReference type="InterPro" id="IPR009057">
    <property type="entry name" value="Homeodomain-like_sf"/>
</dbReference>
<evidence type="ECO:0000256" key="4">
    <source>
        <dbReference type="ARBA" id="ARBA00022553"/>
    </source>
</evidence>
<dbReference type="GO" id="GO:0043565">
    <property type="term" value="F:sequence-specific DNA binding"/>
    <property type="evidence" value="ECO:0007669"/>
    <property type="project" value="InterPro"/>
</dbReference>
<evidence type="ECO:0000256" key="10">
    <source>
        <dbReference type="PROSITE-ProRule" id="PRU00169"/>
    </source>
</evidence>
<dbReference type="InterPro" id="IPR011006">
    <property type="entry name" value="CheY-like_superfamily"/>
</dbReference>
<dbReference type="Proteomes" id="UP000095003">
    <property type="component" value="Unassembled WGS sequence"/>
</dbReference>
<name>A0A1E3ASG7_9FIRM</name>
<dbReference type="PROSITE" id="PS50110">
    <property type="entry name" value="RESPONSE_REGULATORY"/>
    <property type="match status" value="1"/>
</dbReference>
<dbReference type="InterPro" id="IPR001789">
    <property type="entry name" value="Sig_transdc_resp-reg_receiver"/>
</dbReference>
<evidence type="ECO:0000313" key="14">
    <source>
        <dbReference type="Proteomes" id="UP000095003"/>
    </source>
</evidence>
<comment type="caution">
    <text evidence="13">The sequence shown here is derived from an EMBL/GenBank/DDBJ whole genome shotgun (WGS) entry which is preliminary data.</text>
</comment>
<dbReference type="GO" id="GO:0000160">
    <property type="term" value="P:phosphorelay signal transduction system"/>
    <property type="evidence" value="ECO:0007669"/>
    <property type="project" value="UniProtKB-KW"/>
</dbReference>
<dbReference type="GO" id="GO:0005737">
    <property type="term" value="C:cytoplasm"/>
    <property type="evidence" value="ECO:0007669"/>
    <property type="project" value="UniProtKB-SubCell"/>
</dbReference>
<keyword evidence="8" id="KW-0804">Transcription</keyword>